<accession>A0ABD6ETZ4</accession>
<evidence type="ECO:0000259" key="14">
    <source>
        <dbReference type="PROSITE" id="PS51083"/>
    </source>
</evidence>
<keyword evidence="5 13" id="KW-0863">Zinc-finger</keyword>
<feature type="domain" description="HIT-type" evidence="14">
    <location>
        <begin position="18"/>
        <end position="52"/>
    </location>
</feature>
<evidence type="ECO:0000256" key="5">
    <source>
        <dbReference type="ARBA" id="ARBA00022771"/>
    </source>
</evidence>
<evidence type="ECO:0000256" key="12">
    <source>
        <dbReference type="ARBA" id="ARBA00077531"/>
    </source>
</evidence>
<dbReference type="GO" id="GO:0008270">
    <property type="term" value="F:zinc ion binding"/>
    <property type="evidence" value="ECO:0007669"/>
    <property type="project" value="UniProtKB-UniRule"/>
</dbReference>
<evidence type="ECO:0000313" key="15">
    <source>
        <dbReference type="EMBL" id="MFH4983283.1"/>
    </source>
</evidence>
<dbReference type="AlphaFoldDB" id="A0ABD6ETZ4"/>
<dbReference type="PROSITE" id="PS51083">
    <property type="entry name" value="ZF_HIT"/>
    <property type="match status" value="1"/>
</dbReference>
<dbReference type="CDD" id="cd23023">
    <property type="entry name" value="zf-HIT_BCD1"/>
    <property type="match status" value="1"/>
</dbReference>
<dbReference type="EMBL" id="JBGFUD010011701">
    <property type="protein sequence ID" value="MFH4983283.1"/>
    <property type="molecule type" value="Genomic_DNA"/>
</dbReference>
<comment type="subunit">
    <text evidence="10">Interacts with FBL, SNU13, NOP58, NUFIP1, RUVBL1, RUVBL2 and TAF9. Interacts (via HIT-type zinc finger) with the RUVBL1/RUVBL2 complex in the presence of ADP.</text>
</comment>
<dbReference type="InterPro" id="IPR051639">
    <property type="entry name" value="BCD1"/>
</dbReference>
<evidence type="ECO:0000256" key="7">
    <source>
        <dbReference type="ARBA" id="ARBA00022843"/>
    </source>
</evidence>
<organism evidence="15 16">
    <name type="scientific">Gnathostoma spinigerum</name>
    <dbReference type="NCBI Taxonomy" id="75299"/>
    <lineage>
        <taxon>Eukaryota</taxon>
        <taxon>Metazoa</taxon>
        <taxon>Ecdysozoa</taxon>
        <taxon>Nematoda</taxon>
        <taxon>Chromadorea</taxon>
        <taxon>Rhabditida</taxon>
        <taxon>Spirurina</taxon>
        <taxon>Gnathostomatomorpha</taxon>
        <taxon>Gnathostomatoidea</taxon>
        <taxon>Gnathostomatidae</taxon>
        <taxon>Gnathostoma</taxon>
    </lineage>
</organism>
<keyword evidence="1" id="KW-1017">Isopeptide bond</keyword>
<protein>
    <recommendedName>
        <fullName evidence="11">Box C/D snoRNA protein 1</fullName>
    </recommendedName>
    <alternativeName>
        <fullName evidence="12">Zinc finger HIT domain-containing protein 6</fullName>
    </alternativeName>
</protein>
<evidence type="ECO:0000256" key="9">
    <source>
        <dbReference type="ARBA" id="ARBA00049654"/>
    </source>
</evidence>
<evidence type="ECO:0000256" key="11">
    <source>
        <dbReference type="ARBA" id="ARBA00068630"/>
    </source>
</evidence>
<proteinExistence type="inferred from homology"/>
<keyword evidence="2" id="KW-0690">Ribosome biogenesis</keyword>
<sequence>MVQMSDGDFTLPKKASVCDVCHKDPARYRCPRCASRSCSVMCSKKHKEDDNCSGVRDTSSFAPTRRVSDFSGNIIASDEKFLGNVKSSVIERIGAVKPPSSSCLRSLSNQTDYEVDNSWLLRTTESVQDKNQEGKKPLQLDAHMLPDDISTKETECSKEVSATRDRVEGDALSCVHHQLTLAQRYLLSNAHRRRIWLTIIPSGIV</sequence>
<dbReference type="FunFam" id="3.30.60.190:FF:000001">
    <property type="entry name" value="box C/D snoRNA protein 1"/>
    <property type="match status" value="1"/>
</dbReference>
<name>A0ABD6ETZ4_9BILA</name>
<dbReference type="PANTHER" id="PTHR13483">
    <property type="entry name" value="BOX C_D SNORNA PROTEIN 1-RELATED"/>
    <property type="match status" value="1"/>
</dbReference>
<dbReference type="SUPFAM" id="SSF144232">
    <property type="entry name" value="HIT/MYND zinc finger-like"/>
    <property type="match status" value="1"/>
</dbReference>
<gene>
    <name evidence="15" type="ORF">AB6A40_009992</name>
</gene>
<dbReference type="GO" id="GO:0042254">
    <property type="term" value="P:ribosome biogenesis"/>
    <property type="evidence" value="ECO:0007669"/>
    <property type="project" value="UniProtKB-KW"/>
</dbReference>
<dbReference type="InterPro" id="IPR007529">
    <property type="entry name" value="Znf_HIT"/>
</dbReference>
<evidence type="ECO:0000313" key="16">
    <source>
        <dbReference type="Proteomes" id="UP001608902"/>
    </source>
</evidence>
<keyword evidence="6" id="KW-0862">Zinc</keyword>
<dbReference type="Proteomes" id="UP001608902">
    <property type="component" value="Unassembled WGS sequence"/>
</dbReference>
<keyword evidence="16" id="KW-1185">Reference proteome</keyword>
<reference evidence="15 16" key="1">
    <citation type="submission" date="2024-08" db="EMBL/GenBank/DDBJ databases">
        <title>Gnathostoma spinigerum genome.</title>
        <authorList>
            <person name="Gonzalez-Bertolin B."/>
            <person name="Monzon S."/>
            <person name="Zaballos A."/>
            <person name="Jimenez P."/>
            <person name="Dekumyoy P."/>
            <person name="Varona S."/>
            <person name="Cuesta I."/>
            <person name="Sumanam S."/>
            <person name="Adisakwattana P."/>
            <person name="Gasser R.B."/>
            <person name="Hernandez-Gonzalez A."/>
            <person name="Young N.D."/>
            <person name="Perteguer M.J."/>
        </authorList>
    </citation>
    <scope>NUCLEOTIDE SEQUENCE [LARGE SCALE GENOMIC DNA]</scope>
    <source>
        <strain evidence="15">AL3</strain>
        <tissue evidence="15">Liver</tissue>
    </source>
</reference>
<evidence type="ECO:0000256" key="10">
    <source>
        <dbReference type="ARBA" id="ARBA00061949"/>
    </source>
</evidence>
<keyword evidence="7" id="KW-0832">Ubl conjugation</keyword>
<keyword evidence="4" id="KW-0479">Metal-binding</keyword>
<evidence type="ECO:0000256" key="2">
    <source>
        <dbReference type="ARBA" id="ARBA00022517"/>
    </source>
</evidence>
<dbReference type="Gene3D" id="3.30.60.190">
    <property type="match status" value="1"/>
</dbReference>
<evidence type="ECO:0000256" key="3">
    <source>
        <dbReference type="ARBA" id="ARBA00022553"/>
    </source>
</evidence>
<comment type="similarity">
    <text evidence="9">Belongs to the BCD1 family.</text>
</comment>
<evidence type="ECO:0000256" key="4">
    <source>
        <dbReference type="ARBA" id="ARBA00022723"/>
    </source>
</evidence>
<comment type="caution">
    <text evidence="15">The sequence shown here is derived from an EMBL/GenBank/DDBJ whole genome shotgun (WGS) entry which is preliminary data.</text>
</comment>
<evidence type="ECO:0000256" key="6">
    <source>
        <dbReference type="ARBA" id="ARBA00022833"/>
    </source>
</evidence>
<evidence type="ECO:0000256" key="13">
    <source>
        <dbReference type="PROSITE-ProRule" id="PRU00453"/>
    </source>
</evidence>
<comment type="function">
    <text evidence="8">Required for box C/D snoRNAs accumulation involved in snoRNA processing, snoRNA transport to the nucleolus and ribosome biogenesis.</text>
</comment>
<dbReference type="Pfam" id="PF04438">
    <property type="entry name" value="zf-HIT"/>
    <property type="match status" value="1"/>
</dbReference>
<keyword evidence="3" id="KW-0597">Phosphoprotein</keyword>
<evidence type="ECO:0000256" key="8">
    <source>
        <dbReference type="ARBA" id="ARBA00049598"/>
    </source>
</evidence>
<evidence type="ECO:0000256" key="1">
    <source>
        <dbReference type="ARBA" id="ARBA00022499"/>
    </source>
</evidence>